<dbReference type="PANTHER" id="PTHR30294:SF29">
    <property type="entry name" value="MULTIDRUG ABC TRANSPORTER PERMEASE YBHS-RELATED"/>
    <property type="match status" value="1"/>
</dbReference>
<keyword evidence="4 6" id="KW-1133">Transmembrane helix</keyword>
<feature type="transmembrane region" description="Helical" evidence="6">
    <location>
        <begin position="182"/>
        <end position="207"/>
    </location>
</feature>
<comment type="caution">
    <text evidence="8">The sequence shown here is derived from an EMBL/GenBank/DDBJ whole genome shotgun (WGS) entry which is preliminary data.</text>
</comment>
<keyword evidence="2" id="KW-1003">Cell membrane</keyword>
<dbReference type="Pfam" id="PF12698">
    <property type="entry name" value="ABC2_membrane_3"/>
    <property type="match status" value="1"/>
</dbReference>
<evidence type="ECO:0000256" key="4">
    <source>
        <dbReference type="ARBA" id="ARBA00022989"/>
    </source>
</evidence>
<feature type="transmembrane region" description="Helical" evidence="6">
    <location>
        <begin position="337"/>
        <end position="355"/>
    </location>
</feature>
<protein>
    <submittedName>
        <fullName evidence="8">ABC transporter permease</fullName>
    </submittedName>
</protein>
<dbReference type="EMBL" id="JABXYM010000001">
    <property type="protein sequence ID" value="MCR6097029.1"/>
    <property type="molecule type" value="Genomic_DNA"/>
</dbReference>
<evidence type="ECO:0000259" key="7">
    <source>
        <dbReference type="Pfam" id="PF12698"/>
    </source>
</evidence>
<evidence type="ECO:0000256" key="2">
    <source>
        <dbReference type="ARBA" id="ARBA00022475"/>
    </source>
</evidence>
<dbReference type="InterPro" id="IPR013525">
    <property type="entry name" value="ABC2_TM"/>
</dbReference>
<evidence type="ECO:0000313" key="9">
    <source>
        <dbReference type="Proteomes" id="UP001057753"/>
    </source>
</evidence>
<evidence type="ECO:0000256" key="5">
    <source>
        <dbReference type="ARBA" id="ARBA00023136"/>
    </source>
</evidence>
<comment type="subcellular location">
    <subcellularLocation>
        <location evidence="1">Cell membrane</location>
        <topology evidence="1">Multi-pass membrane protein</topology>
    </subcellularLocation>
</comment>
<feature type="domain" description="ABC-2 type transporter transmembrane" evidence="7">
    <location>
        <begin position="19"/>
        <end position="386"/>
    </location>
</feature>
<evidence type="ECO:0000256" key="1">
    <source>
        <dbReference type="ARBA" id="ARBA00004651"/>
    </source>
</evidence>
<proteinExistence type="predicted"/>
<accession>A0A9Q4B2B6</accession>
<dbReference type="GO" id="GO:0140359">
    <property type="term" value="F:ABC-type transporter activity"/>
    <property type="evidence" value="ECO:0007669"/>
    <property type="project" value="InterPro"/>
</dbReference>
<dbReference type="PANTHER" id="PTHR30294">
    <property type="entry name" value="MEMBRANE COMPONENT OF ABC TRANSPORTER YHHJ-RELATED"/>
    <property type="match status" value="1"/>
</dbReference>
<gene>
    <name evidence="8" type="ORF">HXA33_10710</name>
</gene>
<name>A0A9Q4B2B6_SALAG</name>
<feature type="transmembrane region" description="Helical" evidence="6">
    <location>
        <begin position="274"/>
        <end position="300"/>
    </location>
</feature>
<reference evidence="8" key="1">
    <citation type="submission" date="2020-06" db="EMBL/GenBank/DDBJ databases">
        <title>Insight into the genomes of haloalkaliphilic bacilli from Kenyan soda lakes.</title>
        <authorList>
            <person name="Mwirichia R."/>
            <person name="Villamizar G.C."/>
            <person name="Poehlein A."/>
            <person name="Mugweru J."/>
            <person name="Kipnyargis A."/>
            <person name="Kiplimo D."/>
            <person name="Orwa P."/>
            <person name="Daniel R."/>
        </authorList>
    </citation>
    <scope>NUCLEOTIDE SEQUENCE</scope>
    <source>
        <strain evidence="8">B1096_S55</strain>
    </source>
</reference>
<dbReference type="Proteomes" id="UP001057753">
    <property type="component" value="Unassembled WGS sequence"/>
</dbReference>
<dbReference type="RefSeq" id="WP_257821482.1">
    <property type="nucleotide sequence ID" value="NZ_JABXYM010000001.1"/>
</dbReference>
<dbReference type="GO" id="GO:0005886">
    <property type="term" value="C:plasma membrane"/>
    <property type="evidence" value="ECO:0007669"/>
    <property type="project" value="UniProtKB-SubCell"/>
</dbReference>
<dbReference type="AlphaFoldDB" id="A0A9Q4B2B6"/>
<evidence type="ECO:0000256" key="6">
    <source>
        <dbReference type="SAM" id="Phobius"/>
    </source>
</evidence>
<organism evidence="8 9">
    <name type="scientific">Salipaludibacillus agaradhaerens</name>
    <name type="common">Bacillus agaradhaerens</name>
    <dbReference type="NCBI Taxonomy" id="76935"/>
    <lineage>
        <taxon>Bacteria</taxon>
        <taxon>Bacillati</taxon>
        <taxon>Bacillota</taxon>
        <taxon>Bacilli</taxon>
        <taxon>Bacillales</taxon>
        <taxon>Bacillaceae</taxon>
    </lineage>
</organism>
<evidence type="ECO:0000313" key="8">
    <source>
        <dbReference type="EMBL" id="MCR6097029.1"/>
    </source>
</evidence>
<evidence type="ECO:0000256" key="3">
    <source>
        <dbReference type="ARBA" id="ARBA00022692"/>
    </source>
</evidence>
<dbReference type="InterPro" id="IPR051449">
    <property type="entry name" value="ABC-2_transporter_component"/>
</dbReference>
<feature type="transmembrane region" description="Helical" evidence="6">
    <location>
        <begin position="367"/>
        <end position="389"/>
    </location>
</feature>
<feature type="transmembrane region" description="Helical" evidence="6">
    <location>
        <begin position="228"/>
        <end position="254"/>
    </location>
</feature>
<keyword evidence="3 6" id="KW-0812">Transmembrane</keyword>
<sequence length="418" mass="46227">MTKFFIIMLHTFRYKVLSKSFIFSTLLTLFVVGGITNIDRIIAFVEEEKVDKIAVIAEEEVLYFELEEESTVYADDYTLEKIELTISQAEQEVIDGKWDGLLLLTLNEAGLPEANYRALTMADQGTAQQLEQALQLVKVARATEKLGIEEAQLHILHTPVSFNIEALSETAKTETELNTARFLVNILVVVIYFSVIAYGNMIALEVATEKSSRVMEILISSVHPVIQLFAKISGIALLGIVQFLLILVVGVASIRENIVSGGVVSDLLSVEEVPLSILFYAFIFFVLGYLFYATISAVLGSLVSRIEDVNQLITPLTLIIVVAFLISMFGLTSPDSTIVTIASYIPFFTPMVMFLRFGMLDLSIWEMILGISLLVISISVLGIIGARIYKGGVLLYGKTSSLKDIKQALALSKKNKPR</sequence>
<feature type="transmembrane region" description="Helical" evidence="6">
    <location>
        <begin position="312"/>
        <end position="331"/>
    </location>
</feature>
<keyword evidence="9" id="KW-1185">Reference proteome</keyword>
<keyword evidence="5 6" id="KW-0472">Membrane</keyword>